<dbReference type="AlphaFoldDB" id="M4BCS4"/>
<feature type="chain" id="PRO_5004048965" description="RxLR effector candidate protein" evidence="1">
    <location>
        <begin position="19"/>
        <end position="130"/>
    </location>
</feature>
<keyword evidence="1" id="KW-0732">Signal</keyword>
<accession>M4BCS4</accession>
<keyword evidence="3" id="KW-1185">Reference proteome</keyword>
<evidence type="ECO:0000256" key="1">
    <source>
        <dbReference type="SAM" id="SignalP"/>
    </source>
</evidence>
<evidence type="ECO:0008006" key="4">
    <source>
        <dbReference type="Google" id="ProtNLM"/>
    </source>
</evidence>
<reference evidence="3" key="1">
    <citation type="journal article" date="2010" name="Science">
        <title>Signatures of adaptation to obligate biotrophy in the Hyaloperonospora arabidopsidis genome.</title>
        <authorList>
            <person name="Baxter L."/>
            <person name="Tripathy S."/>
            <person name="Ishaque N."/>
            <person name="Boot N."/>
            <person name="Cabral A."/>
            <person name="Kemen E."/>
            <person name="Thines M."/>
            <person name="Ah-Fong A."/>
            <person name="Anderson R."/>
            <person name="Badejoko W."/>
            <person name="Bittner-Eddy P."/>
            <person name="Boore J.L."/>
            <person name="Chibucos M.C."/>
            <person name="Coates M."/>
            <person name="Dehal P."/>
            <person name="Delehaunty K."/>
            <person name="Dong S."/>
            <person name="Downton P."/>
            <person name="Dumas B."/>
            <person name="Fabro G."/>
            <person name="Fronick C."/>
            <person name="Fuerstenberg S.I."/>
            <person name="Fulton L."/>
            <person name="Gaulin E."/>
            <person name="Govers F."/>
            <person name="Hughes L."/>
            <person name="Humphray S."/>
            <person name="Jiang R.H."/>
            <person name="Judelson H."/>
            <person name="Kamoun S."/>
            <person name="Kyung K."/>
            <person name="Meijer H."/>
            <person name="Minx P."/>
            <person name="Morris P."/>
            <person name="Nelson J."/>
            <person name="Phuntumart V."/>
            <person name="Qutob D."/>
            <person name="Rehmany A."/>
            <person name="Rougon-Cardoso A."/>
            <person name="Ryden P."/>
            <person name="Torto-Alalibo T."/>
            <person name="Studholme D."/>
            <person name="Wang Y."/>
            <person name="Win J."/>
            <person name="Wood J."/>
            <person name="Clifton S.W."/>
            <person name="Rogers J."/>
            <person name="Van den Ackerveken G."/>
            <person name="Jones J.D."/>
            <person name="McDowell J.M."/>
            <person name="Beynon J."/>
            <person name="Tyler B.M."/>
        </authorList>
    </citation>
    <scope>NUCLEOTIDE SEQUENCE [LARGE SCALE GENOMIC DNA]</scope>
    <source>
        <strain evidence="3">Emoy2</strain>
    </source>
</reference>
<evidence type="ECO:0000313" key="3">
    <source>
        <dbReference type="Proteomes" id="UP000011713"/>
    </source>
</evidence>
<dbReference type="Proteomes" id="UP000011713">
    <property type="component" value="Unassembled WGS sequence"/>
</dbReference>
<evidence type="ECO:0000313" key="2">
    <source>
        <dbReference type="EnsemblProtists" id="HpaP804090"/>
    </source>
</evidence>
<reference evidence="2" key="2">
    <citation type="submission" date="2015-06" db="UniProtKB">
        <authorList>
            <consortium name="EnsemblProtists"/>
        </authorList>
    </citation>
    <scope>IDENTIFICATION</scope>
    <source>
        <strain evidence="2">Emoy2</strain>
    </source>
</reference>
<dbReference type="InParanoid" id="M4BCS4"/>
<name>M4BCS4_HYAAE</name>
<dbReference type="VEuPathDB" id="FungiDB:HpaG804090"/>
<dbReference type="HOGENOM" id="CLU_1931588_0_0_1"/>
<dbReference type="EMBL" id="JH598136">
    <property type="status" value="NOT_ANNOTATED_CDS"/>
    <property type="molecule type" value="Genomic_DNA"/>
</dbReference>
<sequence>MQLNRVFLIVTLLQSLTASDFASAAKDHVDHTSGTATNVKNPSVVAPERSFNFRDSITSTANTASQEERRVSVAGRSQAVITDGGSPQQQPEMVTNSTYENNGLLQRFQRWVDGVVRGQTKSRRLRFRQR</sequence>
<organism evidence="2 3">
    <name type="scientific">Hyaloperonospora arabidopsidis (strain Emoy2)</name>
    <name type="common">Downy mildew agent</name>
    <name type="synonym">Peronospora arabidopsidis</name>
    <dbReference type="NCBI Taxonomy" id="559515"/>
    <lineage>
        <taxon>Eukaryota</taxon>
        <taxon>Sar</taxon>
        <taxon>Stramenopiles</taxon>
        <taxon>Oomycota</taxon>
        <taxon>Peronosporomycetes</taxon>
        <taxon>Peronosporales</taxon>
        <taxon>Peronosporaceae</taxon>
        <taxon>Hyaloperonospora</taxon>
    </lineage>
</organism>
<protein>
    <recommendedName>
        <fullName evidence="4">RxLR effector candidate protein</fullName>
    </recommendedName>
</protein>
<dbReference type="EnsemblProtists" id="HpaT804090">
    <property type="protein sequence ID" value="HpaP804090"/>
    <property type="gene ID" value="HpaG804090"/>
</dbReference>
<proteinExistence type="predicted"/>
<feature type="signal peptide" evidence="1">
    <location>
        <begin position="1"/>
        <end position="18"/>
    </location>
</feature>